<protein>
    <submittedName>
        <fullName evidence="3">CHAT domain-containing protein</fullName>
    </submittedName>
</protein>
<evidence type="ECO:0000259" key="2">
    <source>
        <dbReference type="Pfam" id="PF12770"/>
    </source>
</evidence>
<sequence>MVNGLGSIYEIDSFITLLEQLLSTLSRSDPRRLPSQAVLVLALLRSKRYELSNQSEDIDKIIFHYAQSILQPRSLELGGTIPPALFVLARALVKRSSASNQLEDAIYAAKYLRYLRDQPHGVFEFPRQAVTASLVDALACHVELGALNVIQCVEEMAVLCRELLTLEASDDHTTSSITRFAINAITISSEITQWAPDQLETLDQVIECLRLAKEHRPDVRVARYSLAWCLIRRYSTTFVNNDYEEAVPVLDEIIASGSAGDDKLVSLREEVTLLVTVLATFRSITHETPEYLEEAIYRVRTMPDLSSEKDMLAEAAAVERFRLFGSIEGPETSSGNSLLSRPVTALSYPKVDDSEKMELFCELLSEIRNLDITEIGEAVEKSRTLLASAPTDLSTSMHLYWFGKIVFEAFQRTNKIEYLNESINTLRQLYENPSSLPLRFHISDDLSTFFLARFTSFPGHGTQDLDEMVKMLSQCANNPLVSLPTRFRYSCKWAYNARLTLHPSVSKAYESAVSLMQDALLFAPTLQQQHATLADPLIITHPVSLDYASYQVDLHRLEEAVETLERGRALLWSEMRRLRASIDQLQQEHPQLGREFVAISKDLEELTKSIPPSHKLSIDDDAADNSRGVDPFGRLLLKQRELLKELENLTSRIRALPGFDSFLTSPSFNTLRTAASSGPVIIINHSEWRSDILILLDNTSPSLIPTSDDFYDRASALKNKLLGSRLENGLDSSHYDETLASVLAELYDLVGKPVIDRLDQLQVPEQSRIWWCPTSVFCSLPLHAMGPIPSDDGEKRYFLDLYICSYTPTLSALIQSRNRDSGPQSSDRPSLLLVAQPDPSLPTVGGEIQVVQALDTEVTSLISEAATPAAVINGFHHHPFVHFACHGTLETGKPFEAGFELYGERLTLLEIVRSHLPTAEFAFLSACHTAEVTEGSMIDEGLHLSAAVQYCGFRSVVGTTWAMVDEDGRDLAKHFYKALFSNPGREQGVPYHERSAKALQFAVKKLRRKRWITLERWVNFVHYGA</sequence>
<comment type="caution">
    <text evidence="3">The sequence shown here is derived from an EMBL/GenBank/DDBJ whole genome shotgun (WGS) entry which is preliminary data.</text>
</comment>
<keyword evidence="1" id="KW-0175">Coiled coil</keyword>
<dbReference type="Proteomes" id="UP001201163">
    <property type="component" value="Unassembled WGS sequence"/>
</dbReference>
<dbReference type="SUPFAM" id="SSF48371">
    <property type="entry name" value="ARM repeat"/>
    <property type="match status" value="1"/>
</dbReference>
<gene>
    <name evidence="3" type="ORF">EDB92DRAFT_1945861</name>
</gene>
<evidence type="ECO:0000256" key="1">
    <source>
        <dbReference type="SAM" id="Coils"/>
    </source>
</evidence>
<name>A0AAD4QDL3_9AGAM</name>
<dbReference type="EMBL" id="JAKELL010000026">
    <property type="protein sequence ID" value="KAH8991522.1"/>
    <property type="molecule type" value="Genomic_DNA"/>
</dbReference>
<organism evidence="3 4">
    <name type="scientific">Lactarius akahatsu</name>
    <dbReference type="NCBI Taxonomy" id="416441"/>
    <lineage>
        <taxon>Eukaryota</taxon>
        <taxon>Fungi</taxon>
        <taxon>Dikarya</taxon>
        <taxon>Basidiomycota</taxon>
        <taxon>Agaricomycotina</taxon>
        <taxon>Agaricomycetes</taxon>
        <taxon>Russulales</taxon>
        <taxon>Russulaceae</taxon>
        <taxon>Lactarius</taxon>
    </lineage>
</organism>
<feature type="coiled-coil region" evidence="1">
    <location>
        <begin position="547"/>
        <end position="595"/>
    </location>
</feature>
<proteinExistence type="predicted"/>
<accession>A0AAD4QDL3</accession>
<keyword evidence="4" id="KW-1185">Reference proteome</keyword>
<dbReference type="Pfam" id="PF12770">
    <property type="entry name" value="CHAT"/>
    <property type="match status" value="1"/>
</dbReference>
<reference evidence="3" key="1">
    <citation type="submission" date="2022-01" db="EMBL/GenBank/DDBJ databases">
        <title>Comparative genomics reveals a dynamic genome evolution in the ectomycorrhizal milk-cap (Lactarius) mushrooms.</title>
        <authorList>
            <consortium name="DOE Joint Genome Institute"/>
            <person name="Lebreton A."/>
            <person name="Tang N."/>
            <person name="Kuo A."/>
            <person name="LaButti K."/>
            <person name="Drula E."/>
            <person name="Barry K."/>
            <person name="Clum A."/>
            <person name="Lipzen A."/>
            <person name="Mousain D."/>
            <person name="Ng V."/>
            <person name="Wang R."/>
            <person name="Wang X."/>
            <person name="Dai Y."/>
            <person name="Henrissat B."/>
            <person name="Grigoriev I.V."/>
            <person name="Guerin-Laguette A."/>
            <person name="Yu F."/>
            <person name="Martin F.M."/>
        </authorList>
    </citation>
    <scope>NUCLEOTIDE SEQUENCE</scope>
    <source>
        <strain evidence="3">QP</strain>
    </source>
</reference>
<evidence type="ECO:0000313" key="3">
    <source>
        <dbReference type="EMBL" id="KAH8991522.1"/>
    </source>
</evidence>
<dbReference type="InterPro" id="IPR024983">
    <property type="entry name" value="CHAT_dom"/>
</dbReference>
<dbReference type="AlphaFoldDB" id="A0AAD4QDL3"/>
<evidence type="ECO:0000313" key="4">
    <source>
        <dbReference type="Proteomes" id="UP001201163"/>
    </source>
</evidence>
<dbReference type="InterPro" id="IPR016024">
    <property type="entry name" value="ARM-type_fold"/>
</dbReference>
<feature type="domain" description="CHAT" evidence="2">
    <location>
        <begin position="743"/>
        <end position="1024"/>
    </location>
</feature>